<evidence type="ECO:0000256" key="6">
    <source>
        <dbReference type="ARBA" id="ARBA00022968"/>
    </source>
</evidence>
<evidence type="ECO:0000256" key="7">
    <source>
        <dbReference type="ARBA" id="ARBA00022989"/>
    </source>
</evidence>
<evidence type="ECO:0000256" key="1">
    <source>
        <dbReference type="ARBA" id="ARBA00004323"/>
    </source>
</evidence>
<keyword evidence="8" id="KW-0333">Golgi apparatus</keyword>
<dbReference type="AlphaFoldDB" id="A0A8C4R1X5"/>
<proteinExistence type="inferred from homology"/>
<dbReference type="GeneTree" id="ENSGT00940000154725"/>
<keyword evidence="3" id="KW-0328">Glycosyltransferase</keyword>
<evidence type="ECO:0000256" key="2">
    <source>
        <dbReference type="ARBA" id="ARBA00006003"/>
    </source>
</evidence>
<evidence type="ECO:0000256" key="5">
    <source>
        <dbReference type="ARBA" id="ARBA00022692"/>
    </source>
</evidence>
<sequence length="285" mass="32586">MGSSAAEYIHKSHPYMNNQVLQTSSTAGLVSSTRTMNCANNGHFGLTLPPPIPFSSSLHAQRVQQNDISYEAFLAFLEKMDNVLPNPQLLFKEKKRECTSCAIVGNSQNLKGSGLGKAIDCHDYVFRLNRGPVEGYENDVGTFTTHRFMYPQSATKIPPGTGLIFIPFSMNDLKWLNNTLTKYADRKKFLKVIVYNPAFFIYVHNKWGEKKSRYPSTGFFGSHFCSVDLFGFGQESPGVWRHYWDKNYRDEWSKSRVHNADQEYETIEKLKDNGIIRILRKQDIT</sequence>
<dbReference type="InterPro" id="IPR001675">
    <property type="entry name" value="Glyco_trans_29"/>
</dbReference>
<keyword evidence="5" id="KW-0812">Transmembrane</keyword>
<dbReference type="PANTHER" id="PTHR46032:SF2">
    <property type="entry name" value="GAL BETA 1,3-GALNAC ALPHA-2,3-SIALYL TRANSFERASE-RELATED"/>
    <property type="match status" value="1"/>
</dbReference>
<dbReference type="Gene3D" id="3.90.1480.20">
    <property type="entry name" value="Glycosyl transferase family 29"/>
    <property type="match status" value="1"/>
</dbReference>
<evidence type="ECO:0000313" key="11">
    <source>
        <dbReference type="Ensembl" id="ENSEBUP00000023542.1"/>
    </source>
</evidence>
<keyword evidence="12" id="KW-1185">Reference proteome</keyword>
<organism evidence="11 12">
    <name type="scientific">Eptatretus burgeri</name>
    <name type="common">Inshore hagfish</name>
    <dbReference type="NCBI Taxonomy" id="7764"/>
    <lineage>
        <taxon>Eukaryota</taxon>
        <taxon>Metazoa</taxon>
        <taxon>Chordata</taxon>
        <taxon>Craniata</taxon>
        <taxon>Vertebrata</taxon>
        <taxon>Cyclostomata</taxon>
        <taxon>Myxini</taxon>
        <taxon>Myxiniformes</taxon>
        <taxon>Myxinidae</taxon>
        <taxon>Eptatretinae</taxon>
        <taxon>Eptatretus</taxon>
    </lineage>
</organism>
<reference evidence="11" key="2">
    <citation type="submission" date="2025-09" db="UniProtKB">
        <authorList>
            <consortium name="Ensembl"/>
        </authorList>
    </citation>
    <scope>IDENTIFICATION</scope>
</reference>
<comment type="similarity">
    <text evidence="2">Belongs to the glycosyltransferase 29 family.</text>
</comment>
<dbReference type="InterPro" id="IPR038578">
    <property type="entry name" value="GT29-like_sf"/>
</dbReference>
<protein>
    <submittedName>
        <fullName evidence="11">Uncharacterized protein</fullName>
    </submittedName>
</protein>
<dbReference type="GO" id="GO:0008373">
    <property type="term" value="F:sialyltransferase activity"/>
    <property type="evidence" value="ECO:0007669"/>
    <property type="project" value="InterPro"/>
</dbReference>
<dbReference type="FunFam" id="3.90.1480.20:FF:000015">
    <property type="entry name" value="Lactosylceramide alpha-2,3-sialyltransferase"/>
    <property type="match status" value="1"/>
</dbReference>
<accession>A0A8C4R1X5</accession>
<evidence type="ECO:0000256" key="4">
    <source>
        <dbReference type="ARBA" id="ARBA00022679"/>
    </source>
</evidence>
<evidence type="ECO:0000256" key="8">
    <source>
        <dbReference type="ARBA" id="ARBA00023034"/>
    </source>
</evidence>
<dbReference type="Proteomes" id="UP000694388">
    <property type="component" value="Unplaced"/>
</dbReference>
<keyword evidence="10" id="KW-0325">Glycoprotein</keyword>
<name>A0A8C4R1X5_EPTBU</name>
<keyword evidence="9" id="KW-0472">Membrane</keyword>
<comment type="subcellular location">
    <subcellularLocation>
        <location evidence="1">Golgi apparatus membrane</location>
        <topology evidence="1">Single-pass type II membrane protein</topology>
    </subcellularLocation>
</comment>
<dbReference type="GO" id="GO:0000139">
    <property type="term" value="C:Golgi membrane"/>
    <property type="evidence" value="ECO:0007669"/>
    <property type="project" value="UniProtKB-SubCell"/>
</dbReference>
<evidence type="ECO:0000256" key="3">
    <source>
        <dbReference type="ARBA" id="ARBA00022676"/>
    </source>
</evidence>
<dbReference type="InterPro" id="IPR051757">
    <property type="entry name" value="Beta-gal_alpha2-3_sialyltrans"/>
</dbReference>
<dbReference type="OMA" id="MNCANNG"/>
<keyword evidence="6" id="KW-0735">Signal-anchor</keyword>
<dbReference type="Pfam" id="PF00777">
    <property type="entry name" value="Glyco_transf_29"/>
    <property type="match status" value="1"/>
</dbReference>
<reference evidence="11" key="1">
    <citation type="submission" date="2025-08" db="UniProtKB">
        <authorList>
            <consortium name="Ensembl"/>
        </authorList>
    </citation>
    <scope>IDENTIFICATION</scope>
</reference>
<evidence type="ECO:0000256" key="10">
    <source>
        <dbReference type="ARBA" id="ARBA00023180"/>
    </source>
</evidence>
<keyword evidence="4" id="KW-0808">Transferase</keyword>
<evidence type="ECO:0000313" key="12">
    <source>
        <dbReference type="Proteomes" id="UP000694388"/>
    </source>
</evidence>
<keyword evidence="7" id="KW-1133">Transmembrane helix</keyword>
<dbReference type="PANTHER" id="PTHR46032">
    <property type="entry name" value="ALPHA-2,3-SIALYLTRANSFERASE ST3GAL I ISOFORM X1"/>
    <property type="match status" value="1"/>
</dbReference>
<evidence type="ECO:0000256" key="9">
    <source>
        <dbReference type="ARBA" id="ARBA00023136"/>
    </source>
</evidence>
<dbReference type="Ensembl" id="ENSEBUT00000024117.1">
    <property type="protein sequence ID" value="ENSEBUP00000023542.1"/>
    <property type="gene ID" value="ENSEBUG00000014497.1"/>
</dbReference>